<organism evidence="11 12">
    <name type="scientific">Candidatus Kutchimonas denitrificans</name>
    <dbReference type="NCBI Taxonomy" id="3056748"/>
    <lineage>
        <taxon>Bacteria</taxon>
        <taxon>Pseudomonadati</taxon>
        <taxon>Gemmatimonadota</taxon>
        <taxon>Gemmatimonadia</taxon>
        <taxon>Candidatus Palauibacterales</taxon>
        <taxon>Candidatus Palauibacteraceae</taxon>
        <taxon>Candidatus Kutchimonas</taxon>
    </lineage>
</organism>
<dbReference type="PANTHER" id="PTHR46193:SF18">
    <property type="entry name" value="HEXITOL PHOSPHATASE B"/>
    <property type="match status" value="1"/>
</dbReference>
<gene>
    <name evidence="11" type="ORF">GWO12_16130</name>
</gene>
<evidence type="ECO:0000313" key="12">
    <source>
        <dbReference type="Proteomes" id="UP000702544"/>
    </source>
</evidence>
<sequence length="248" mass="27254">MKPIDRENFDAVIFDLDGVVTRTATLHARAWKQVFDDFLQRRAAGSGYQPFDIETDYPRYVDGKPRYDGVRSFLASRGIQLPEGKPDDPPDRLTVQGLGNRKNELYNEILAEGGVEVFEDTVECIRDWRAMGLKTAIVSSSKNCEPVLRSAGLTDLFDVRVDGREADRLGLEGKPAPDIFLEAARRLEVDPARAVIFEDAVSGVQAGQAGDFGWVVGVDRVGARQALLASGADRVVNDMRELQARGGG</sequence>
<dbReference type="InterPro" id="IPR051600">
    <property type="entry name" value="Beta-PGM-like"/>
</dbReference>
<dbReference type="InterPro" id="IPR010976">
    <property type="entry name" value="B-phosphoglucomutase_hydrolase"/>
</dbReference>
<dbReference type="SFLD" id="SFLDG01129">
    <property type="entry name" value="C1.5:_HAD__Beta-PGM__Phosphata"/>
    <property type="match status" value="1"/>
</dbReference>
<keyword evidence="11" id="KW-0378">Hydrolase</keyword>
<evidence type="ECO:0000313" key="11">
    <source>
        <dbReference type="EMBL" id="NIR76609.1"/>
    </source>
</evidence>
<keyword evidence="7" id="KW-0119">Carbohydrate metabolism</keyword>
<comment type="cofactor">
    <cofactor evidence="1">
        <name>Mg(2+)</name>
        <dbReference type="ChEBI" id="CHEBI:18420"/>
    </cofactor>
</comment>
<evidence type="ECO:0000256" key="7">
    <source>
        <dbReference type="ARBA" id="ARBA00023277"/>
    </source>
</evidence>
<reference evidence="11 12" key="1">
    <citation type="submission" date="2020-01" db="EMBL/GenBank/DDBJ databases">
        <title>Genomes assembled from Gulf of Kutch pelagic sediment metagenomes.</title>
        <authorList>
            <person name="Chandrashekar M."/>
            <person name="Mahajan M.S."/>
            <person name="Dave K.J."/>
            <person name="Vatsa P."/>
            <person name="Nathani N.M."/>
        </authorList>
    </citation>
    <scope>NUCLEOTIDE SEQUENCE [LARGE SCALE GENOMIC DNA]</scope>
    <source>
        <strain evidence="11">KS3-K002</strain>
    </source>
</reference>
<dbReference type="InterPro" id="IPR036412">
    <property type="entry name" value="HAD-like_sf"/>
</dbReference>
<keyword evidence="3" id="KW-0597">Phosphoprotein</keyword>
<accession>A0AAE4ZAW5</accession>
<evidence type="ECO:0000256" key="6">
    <source>
        <dbReference type="ARBA" id="ARBA00023235"/>
    </source>
</evidence>
<dbReference type="GO" id="GO:0016787">
    <property type="term" value="F:hydrolase activity"/>
    <property type="evidence" value="ECO:0007669"/>
    <property type="project" value="UniProtKB-KW"/>
</dbReference>
<dbReference type="Gene3D" id="3.40.50.1000">
    <property type="entry name" value="HAD superfamily/HAD-like"/>
    <property type="match status" value="1"/>
</dbReference>
<name>A0AAE4ZAW5_9BACT</name>
<dbReference type="AlphaFoldDB" id="A0AAE4ZAW5"/>
<dbReference type="GO" id="GO:0008801">
    <property type="term" value="F:beta-phosphoglucomutase activity"/>
    <property type="evidence" value="ECO:0007669"/>
    <property type="project" value="UniProtKB-EC"/>
</dbReference>
<comment type="similarity">
    <text evidence="2">Belongs to the HAD-like hydrolase superfamily. CbbY/CbbZ/Gph/YieH family.</text>
</comment>
<evidence type="ECO:0000256" key="2">
    <source>
        <dbReference type="ARBA" id="ARBA00006171"/>
    </source>
</evidence>
<dbReference type="EC" id="5.4.2.6" evidence="9"/>
<comment type="catalytic activity">
    <reaction evidence="8">
        <text>beta-D-glucose 1-phosphate = beta-D-glucose 6-phosphate</text>
        <dbReference type="Rhea" id="RHEA:20113"/>
        <dbReference type="ChEBI" id="CHEBI:57684"/>
        <dbReference type="ChEBI" id="CHEBI:58247"/>
        <dbReference type="EC" id="5.4.2.6"/>
    </reaction>
</comment>
<comment type="caution">
    <text evidence="11">The sequence shown here is derived from an EMBL/GenBank/DDBJ whole genome shotgun (WGS) entry which is preliminary data.</text>
</comment>
<dbReference type="GO" id="GO:0046872">
    <property type="term" value="F:metal ion binding"/>
    <property type="evidence" value="ECO:0007669"/>
    <property type="project" value="UniProtKB-KW"/>
</dbReference>
<dbReference type="PANTHER" id="PTHR46193">
    <property type="entry name" value="6-PHOSPHOGLUCONATE PHOSPHATASE"/>
    <property type="match status" value="1"/>
</dbReference>
<dbReference type="Pfam" id="PF00702">
    <property type="entry name" value="Hydrolase"/>
    <property type="match status" value="1"/>
</dbReference>
<dbReference type="Gene3D" id="1.10.150.240">
    <property type="entry name" value="Putative phosphatase, domain 2"/>
    <property type="match status" value="1"/>
</dbReference>
<dbReference type="NCBIfam" id="TIGR01509">
    <property type="entry name" value="HAD-SF-IA-v3"/>
    <property type="match status" value="1"/>
</dbReference>
<keyword evidence="6" id="KW-0413">Isomerase</keyword>
<protein>
    <recommendedName>
        <fullName evidence="10">Beta-phosphoglucomutase</fullName>
        <ecNumber evidence="9">5.4.2.6</ecNumber>
    </recommendedName>
</protein>
<proteinExistence type="inferred from homology"/>
<dbReference type="InterPro" id="IPR023214">
    <property type="entry name" value="HAD_sf"/>
</dbReference>
<dbReference type="NCBIfam" id="TIGR02009">
    <property type="entry name" value="PGMB-YQAB-SF"/>
    <property type="match status" value="1"/>
</dbReference>
<keyword evidence="5" id="KW-0460">Magnesium</keyword>
<dbReference type="Proteomes" id="UP000702544">
    <property type="component" value="Unassembled WGS sequence"/>
</dbReference>
<evidence type="ECO:0000256" key="10">
    <source>
        <dbReference type="ARBA" id="ARBA00044991"/>
    </source>
</evidence>
<evidence type="ECO:0000256" key="9">
    <source>
        <dbReference type="ARBA" id="ARBA00044968"/>
    </source>
</evidence>
<evidence type="ECO:0000256" key="5">
    <source>
        <dbReference type="ARBA" id="ARBA00022842"/>
    </source>
</evidence>
<dbReference type="EMBL" id="JAACAK010000137">
    <property type="protein sequence ID" value="NIR76609.1"/>
    <property type="molecule type" value="Genomic_DNA"/>
</dbReference>
<dbReference type="SFLD" id="SFLDS00003">
    <property type="entry name" value="Haloacid_Dehalogenase"/>
    <property type="match status" value="1"/>
</dbReference>
<dbReference type="SUPFAM" id="SSF56784">
    <property type="entry name" value="HAD-like"/>
    <property type="match status" value="1"/>
</dbReference>
<dbReference type="InterPro" id="IPR006439">
    <property type="entry name" value="HAD-SF_hydro_IA"/>
</dbReference>
<evidence type="ECO:0000256" key="1">
    <source>
        <dbReference type="ARBA" id="ARBA00001946"/>
    </source>
</evidence>
<evidence type="ECO:0000256" key="4">
    <source>
        <dbReference type="ARBA" id="ARBA00022723"/>
    </source>
</evidence>
<evidence type="ECO:0000256" key="8">
    <source>
        <dbReference type="ARBA" id="ARBA00044926"/>
    </source>
</evidence>
<dbReference type="InterPro" id="IPR023198">
    <property type="entry name" value="PGP-like_dom2"/>
</dbReference>
<keyword evidence="4" id="KW-0479">Metal-binding</keyword>
<evidence type="ECO:0000256" key="3">
    <source>
        <dbReference type="ARBA" id="ARBA00022553"/>
    </source>
</evidence>